<keyword evidence="9" id="KW-0963">Cytoplasm</keyword>
<evidence type="ECO:0000313" key="11">
    <source>
        <dbReference type="EMBL" id="URJ25082.1"/>
    </source>
</evidence>
<dbReference type="EC" id="2.7.4.8" evidence="2 9"/>
<dbReference type="PROSITE" id="PS50052">
    <property type="entry name" value="GUANYLATE_KINASE_2"/>
    <property type="match status" value="1"/>
</dbReference>
<evidence type="ECO:0000256" key="9">
    <source>
        <dbReference type="HAMAP-Rule" id="MF_00328"/>
    </source>
</evidence>
<dbReference type="SUPFAM" id="SSF52540">
    <property type="entry name" value="P-loop containing nucleoside triphosphate hydrolases"/>
    <property type="match status" value="1"/>
</dbReference>
<dbReference type="Gene3D" id="3.40.50.300">
    <property type="entry name" value="P-loop containing nucleotide triphosphate hydrolases"/>
    <property type="match status" value="1"/>
</dbReference>
<feature type="binding site" evidence="9">
    <location>
        <begin position="13"/>
        <end position="20"/>
    </location>
    <ligand>
        <name>ATP</name>
        <dbReference type="ChEBI" id="CHEBI:30616"/>
    </ligand>
</feature>
<dbReference type="HAMAP" id="MF_00328">
    <property type="entry name" value="Guanylate_kinase"/>
    <property type="match status" value="1"/>
</dbReference>
<comment type="similarity">
    <text evidence="1 9">Belongs to the guanylate kinase family.</text>
</comment>
<evidence type="ECO:0000259" key="10">
    <source>
        <dbReference type="PROSITE" id="PS50052"/>
    </source>
</evidence>
<gene>
    <name evidence="9 11" type="primary">gmk</name>
    <name evidence="11" type="ORF">M9405_03030</name>
</gene>
<dbReference type="InterPro" id="IPR008144">
    <property type="entry name" value="Guanylate_kin-like_dom"/>
</dbReference>
<evidence type="ECO:0000256" key="2">
    <source>
        <dbReference type="ARBA" id="ARBA00012961"/>
    </source>
</evidence>
<keyword evidence="7 9" id="KW-0067">ATP-binding</keyword>
<evidence type="ECO:0000256" key="6">
    <source>
        <dbReference type="ARBA" id="ARBA00022777"/>
    </source>
</evidence>
<evidence type="ECO:0000256" key="1">
    <source>
        <dbReference type="ARBA" id="ARBA00005790"/>
    </source>
</evidence>
<keyword evidence="6 9" id="KW-0418">Kinase</keyword>
<dbReference type="PANTHER" id="PTHR23117:SF13">
    <property type="entry name" value="GUANYLATE KINASE"/>
    <property type="match status" value="1"/>
</dbReference>
<keyword evidence="5 9" id="KW-0547">Nucleotide-binding</keyword>
<reference evidence="11" key="1">
    <citation type="submission" date="2022-05" db="EMBL/GenBank/DDBJ databases">
        <title>Impact of host demography and evolutionary history on endosymbiont molecular evolution: a test in carpenter ants (Genus Camponotus) and their Blochmannia endosymbionts.</title>
        <authorList>
            <person name="Manthey J.D."/>
            <person name="Giron J.C."/>
            <person name="Hruska J.P."/>
        </authorList>
    </citation>
    <scope>NUCLEOTIDE SEQUENCE</scope>
    <source>
        <strain evidence="11">C-006</strain>
    </source>
</reference>
<proteinExistence type="inferred from homology"/>
<dbReference type="Gene3D" id="3.30.63.10">
    <property type="entry name" value="Guanylate Kinase phosphate binding domain"/>
    <property type="match status" value="1"/>
</dbReference>
<dbReference type="InterPro" id="IPR008145">
    <property type="entry name" value="GK/Ca_channel_bsu"/>
</dbReference>
<evidence type="ECO:0000256" key="4">
    <source>
        <dbReference type="ARBA" id="ARBA00022679"/>
    </source>
</evidence>
<sequence>MSRNVGILCVISAPSGTGKSSLIYSLIRDNRVPDGTKLSISYTTRLRRASEVDGRDYYFISKKKFESMIKKKMLFEYARIFNQYYGTGLDYVQSMLYNGMHVILIIDWKGARQVREKILNNNIYTIFILPPSKEELARRLRKRGQDSEKVIAVRMKQAINEISHFKEYDYIVINDNFDVALRHLQAIMLAEQLKIVLQKTSCADLLDSLLV</sequence>
<dbReference type="SMART" id="SM00072">
    <property type="entry name" value="GuKc"/>
    <property type="match status" value="1"/>
</dbReference>
<keyword evidence="12" id="KW-1185">Reference proteome</keyword>
<protein>
    <recommendedName>
        <fullName evidence="3 9">Guanylate kinase</fullName>
        <ecNumber evidence="2 9">2.7.4.8</ecNumber>
    </recommendedName>
    <alternativeName>
        <fullName evidence="8 9">GMP kinase</fullName>
    </alternativeName>
</protein>
<evidence type="ECO:0000256" key="3">
    <source>
        <dbReference type="ARBA" id="ARBA00016296"/>
    </source>
</evidence>
<evidence type="ECO:0000256" key="8">
    <source>
        <dbReference type="ARBA" id="ARBA00030128"/>
    </source>
</evidence>
<dbReference type="RefSeq" id="WP_250223213.1">
    <property type="nucleotide sequence ID" value="NZ_CP097762.1"/>
</dbReference>
<dbReference type="InterPro" id="IPR017665">
    <property type="entry name" value="Guanylate_kinase"/>
</dbReference>
<evidence type="ECO:0000313" key="12">
    <source>
        <dbReference type="Proteomes" id="UP001056834"/>
    </source>
</evidence>
<comment type="subcellular location">
    <subcellularLocation>
        <location evidence="9">Cytoplasm</location>
    </subcellularLocation>
</comment>
<organism evidence="11 12">
    <name type="scientific">Candidatus Blochmannia ocreatus</name>
    <name type="common">nom. nud.</name>
    <dbReference type="NCBI Taxonomy" id="251538"/>
    <lineage>
        <taxon>Bacteria</taxon>
        <taxon>Pseudomonadati</taxon>
        <taxon>Pseudomonadota</taxon>
        <taxon>Gammaproteobacteria</taxon>
        <taxon>Enterobacterales</taxon>
        <taxon>Enterobacteriaceae</taxon>
        <taxon>ant endosymbionts</taxon>
        <taxon>Candidatus Blochmanniella</taxon>
    </lineage>
</organism>
<accession>A0ABY4SSY4</accession>
<evidence type="ECO:0000256" key="7">
    <source>
        <dbReference type="ARBA" id="ARBA00022840"/>
    </source>
</evidence>
<keyword evidence="4 9" id="KW-0808">Transferase</keyword>
<evidence type="ECO:0000256" key="5">
    <source>
        <dbReference type="ARBA" id="ARBA00022741"/>
    </source>
</evidence>
<dbReference type="PROSITE" id="PS00856">
    <property type="entry name" value="GUANYLATE_KINASE_1"/>
    <property type="match status" value="1"/>
</dbReference>
<dbReference type="GO" id="GO:0004385">
    <property type="term" value="F:GMP kinase activity"/>
    <property type="evidence" value="ECO:0007669"/>
    <property type="project" value="UniProtKB-EC"/>
</dbReference>
<name>A0ABY4SSY4_9ENTR</name>
<dbReference type="NCBIfam" id="TIGR03263">
    <property type="entry name" value="guanyl_kin"/>
    <property type="match status" value="1"/>
</dbReference>
<comment type="function">
    <text evidence="9">Essential for recycling GMP and indirectly, cGMP.</text>
</comment>
<dbReference type="Pfam" id="PF00625">
    <property type="entry name" value="Guanylate_kin"/>
    <property type="match status" value="1"/>
</dbReference>
<dbReference type="CDD" id="cd00071">
    <property type="entry name" value="GMPK"/>
    <property type="match status" value="1"/>
</dbReference>
<comment type="catalytic activity">
    <reaction evidence="9">
        <text>GMP + ATP = GDP + ADP</text>
        <dbReference type="Rhea" id="RHEA:20780"/>
        <dbReference type="ChEBI" id="CHEBI:30616"/>
        <dbReference type="ChEBI" id="CHEBI:58115"/>
        <dbReference type="ChEBI" id="CHEBI:58189"/>
        <dbReference type="ChEBI" id="CHEBI:456216"/>
        <dbReference type="EC" id="2.7.4.8"/>
    </reaction>
</comment>
<dbReference type="PANTHER" id="PTHR23117">
    <property type="entry name" value="GUANYLATE KINASE-RELATED"/>
    <property type="match status" value="1"/>
</dbReference>
<dbReference type="InterPro" id="IPR027417">
    <property type="entry name" value="P-loop_NTPase"/>
</dbReference>
<feature type="domain" description="Guanylate kinase-like" evidence="10">
    <location>
        <begin position="6"/>
        <end position="189"/>
    </location>
</feature>
<dbReference type="InterPro" id="IPR020590">
    <property type="entry name" value="Guanylate_kinase_CS"/>
</dbReference>
<dbReference type="EMBL" id="CP097762">
    <property type="protein sequence ID" value="URJ25082.1"/>
    <property type="molecule type" value="Genomic_DNA"/>
</dbReference>
<dbReference type="Proteomes" id="UP001056834">
    <property type="component" value="Chromosome"/>
</dbReference>